<evidence type="ECO:0000313" key="1">
    <source>
        <dbReference type="EMBL" id="BBA93067.1"/>
    </source>
</evidence>
<dbReference type="AlphaFoldDB" id="A0A2Z5TPP1"/>
<protein>
    <submittedName>
        <fullName evidence="1">Uncharacterized protein</fullName>
    </submittedName>
</protein>
<gene>
    <name evidence="1" type="ORF">SR187_7320</name>
</gene>
<sequence length="59" mass="7010">MKLENKEIKFPQSSDMIKDKMKGYASLATPSICSLLYQNLREIQEYFLTRNYFQEISIL</sequence>
<organism evidence="1 2">
    <name type="scientific">Streptococcus ruminantium</name>
    <dbReference type="NCBI Taxonomy" id="1917441"/>
    <lineage>
        <taxon>Bacteria</taxon>
        <taxon>Bacillati</taxon>
        <taxon>Bacillota</taxon>
        <taxon>Bacilli</taxon>
        <taxon>Lactobacillales</taxon>
        <taxon>Streptococcaceae</taxon>
        <taxon>Streptococcus</taxon>
    </lineage>
</organism>
<evidence type="ECO:0000313" key="2">
    <source>
        <dbReference type="Proteomes" id="UP000269331"/>
    </source>
</evidence>
<name>A0A2Z5TPP1_9STRE</name>
<dbReference type="KEGG" id="srq:SR187_7320"/>
<proteinExistence type="predicted"/>
<reference evidence="1 2" key="1">
    <citation type="journal article" date="2018" name="Genome Biol. Evol.">
        <title>Complete Genome Sequence of Streptococcus ruminantium sp. nov. GUT-187T (=DSM 104980T =JCM 31869T), the Type Strain of S. ruminantium, and Comparison with Genome Sequences of Streptococcus suis Strains.</title>
        <authorList>
            <person name="Tohya M."/>
            <person name="Sekizaki T."/>
            <person name="Miyoshi-Akiyama T."/>
        </authorList>
    </citation>
    <scope>NUCLEOTIDE SEQUENCE [LARGE SCALE GENOMIC DNA]</scope>
    <source>
        <strain evidence="1 2">GUT187T</strain>
    </source>
</reference>
<dbReference type="Proteomes" id="UP000269331">
    <property type="component" value="Chromosome"/>
</dbReference>
<dbReference type="EMBL" id="AP018400">
    <property type="protein sequence ID" value="BBA93067.1"/>
    <property type="molecule type" value="Genomic_DNA"/>
</dbReference>
<accession>A0A2Z5TPP1</accession>